<dbReference type="EMBL" id="RQTK01000696">
    <property type="protein sequence ID" value="RUS75971.1"/>
    <property type="molecule type" value="Genomic_DNA"/>
</dbReference>
<dbReference type="AlphaFoldDB" id="A0A433T336"/>
<feature type="region of interest" description="Disordered" evidence="10">
    <location>
        <begin position="76"/>
        <end position="182"/>
    </location>
</feature>
<evidence type="ECO:0000256" key="8">
    <source>
        <dbReference type="ARBA" id="ARBA00023180"/>
    </source>
</evidence>
<dbReference type="PANTHER" id="PTHR12137:SF54">
    <property type="entry name" value="CARBOHYDRATE SULFOTRANSFERASE"/>
    <property type="match status" value="1"/>
</dbReference>
<evidence type="ECO:0000256" key="1">
    <source>
        <dbReference type="ARBA" id="ARBA00004323"/>
    </source>
</evidence>
<keyword evidence="7" id="KW-0472">Membrane</keyword>
<keyword evidence="4" id="KW-0812">Transmembrane</keyword>
<feature type="compositionally biased region" description="Basic and acidic residues" evidence="10">
    <location>
        <begin position="153"/>
        <end position="174"/>
    </location>
</feature>
<dbReference type="GO" id="GO:0008146">
    <property type="term" value="F:sulfotransferase activity"/>
    <property type="evidence" value="ECO:0007669"/>
    <property type="project" value="InterPro"/>
</dbReference>
<evidence type="ECO:0000256" key="9">
    <source>
        <dbReference type="RuleBase" id="RU364020"/>
    </source>
</evidence>
<evidence type="ECO:0000256" key="7">
    <source>
        <dbReference type="ARBA" id="ARBA00023136"/>
    </source>
</evidence>
<feature type="compositionally biased region" description="Basic and acidic residues" evidence="10">
    <location>
        <begin position="110"/>
        <end position="119"/>
    </location>
</feature>
<dbReference type="Gene3D" id="3.40.50.300">
    <property type="entry name" value="P-loop containing nucleotide triphosphate hydrolases"/>
    <property type="match status" value="1"/>
</dbReference>
<evidence type="ECO:0000256" key="4">
    <source>
        <dbReference type="ARBA" id="ARBA00022692"/>
    </source>
</evidence>
<protein>
    <recommendedName>
        <fullName evidence="9">Carbohydrate sulfotransferase</fullName>
        <ecNumber evidence="9">2.8.2.-</ecNumber>
    </recommendedName>
</protein>
<keyword evidence="12" id="KW-1185">Reference proteome</keyword>
<evidence type="ECO:0000256" key="5">
    <source>
        <dbReference type="ARBA" id="ARBA00022989"/>
    </source>
</evidence>
<reference evidence="11 12" key="1">
    <citation type="submission" date="2019-01" db="EMBL/GenBank/DDBJ databases">
        <title>A draft genome assembly of the solar-powered sea slug Elysia chlorotica.</title>
        <authorList>
            <person name="Cai H."/>
            <person name="Li Q."/>
            <person name="Fang X."/>
            <person name="Li J."/>
            <person name="Curtis N.E."/>
            <person name="Altenburger A."/>
            <person name="Shibata T."/>
            <person name="Feng M."/>
            <person name="Maeda T."/>
            <person name="Schwartz J.A."/>
            <person name="Shigenobu S."/>
            <person name="Lundholm N."/>
            <person name="Nishiyama T."/>
            <person name="Yang H."/>
            <person name="Hasebe M."/>
            <person name="Li S."/>
            <person name="Pierce S.K."/>
            <person name="Wang J."/>
        </authorList>
    </citation>
    <scope>NUCLEOTIDE SEQUENCE [LARGE SCALE GENOMIC DNA]</scope>
    <source>
        <strain evidence="11">EC2010</strain>
        <tissue evidence="11">Whole organism of an adult</tissue>
    </source>
</reference>
<evidence type="ECO:0000256" key="10">
    <source>
        <dbReference type="SAM" id="MobiDB-lite"/>
    </source>
</evidence>
<evidence type="ECO:0000256" key="3">
    <source>
        <dbReference type="ARBA" id="ARBA00022679"/>
    </source>
</evidence>
<dbReference type="InterPro" id="IPR027417">
    <property type="entry name" value="P-loop_NTPase"/>
</dbReference>
<dbReference type="OrthoDB" id="2019940at2759"/>
<dbReference type="GO" id="GO:0016051">
    <property type="term" value="P:carbohydrate biosynthetic process"/>
    <property type="evidence" value="ECO:0007669"/>
    <property type="project" value="InterPro"/>
</dbReference>
<dbReference type="InterPro" id="IPR018011">
    <property type="entry name" value="Carb_sulfotrans_8-10"/>
</dbReference>
<feature type="compositionally biased region" description="Pro residues" evidence="10">
    <location>
        <begin position="97"/>
        <end position="109"/>
    </location>
</feature>
<name>A0A433T336_ELYCH</name>
<evidence type="ECO:0000313" key="11">
    <source>
        <dbReference type="EMBL" id="RUS75971.1"/>
    </source>
</evidence>
<feature type="compositionally biased region" description="Basic and acidic residues" evidence="10">
    <location>
        <begin position="126"/>
        <end position="144"/>
    </location>
</feature>
<keyword evidence="9" id="KW-0119">Carbohydrate metabolism</keyword>
<comment type="subcellular location">
    <subcellularLocation>
        <location evidence="1 9">Golgi apparatus membrane</location>
        <topology evidence="1 9">Single-pass type II membrane protein</topology>
    </subcellularLocation>
</comment>
<keyword evidence="5" id="KW-1133">Transmembrane helix</keyword>
<accession>A0A433T336</accession>
<keyword evidence="9" id="KW-0735">Signal-anchor</keyword>
<evidence type="ECO:0000313" key="12">
    <source>
        <dbReference type="Proteomes" id="UP000271974"/>
    </source>
</evidence>
<dbReference type="EC" id="2.8.2.-" evidence="9"/>
<dbReference type="PANTHER" id="PTHR12137">
    <property type="entry name" value="CARBOHYDRATE SULFOTRANSFERASE"/>
    <property type="match status" value="1"/>
</dbReference>
<dbReference type="STRING" id="188477.A0A433T336"/>
<dbReference type="InterPro" id="IPR005331">
    <property type="entry name" value="Sulfotransferase"/>
</dbReference>
<dbReference type="Proteomes" id="UP000271974">
    <property type="component" value="Unassembled WGS sequence"/>
</dbReference>
<keyword evidence="6 9" id="KW-0333">Golgi apparatus</keyword>
<comment type="similarity">
    <text evidence="2 9">Belongs to the sulfotransferase 2 family.</text>
</comment>
<organism evidence="11 12">
    <name type="scientific">Elysia chlorotica</name>
    <name type="common">Eastern emerald elysia</name>
    <name type="synonym">Sea slug</name>
    <dbReference type="NCBI Taxonomy" id="188477"/>
    <lineage>
        <taxon>Eukaryota</taxon>
        <taxon>Metazoa</taxon>
        <taxon>Spiralia</taxon>
        <taxon>Lophotrochozoa</taxon>
        <taxon>Mollusca</taxon>
        <taxon>Gastropoda</taxon>
        <taxon>Heterobranchia</taxon>
        <taxon>Euthyneura</taxon>
        <taxon>Panpulmonata</taxon>
        <taxon>Sacoglossa</taxon>
        <taxon>Placobranchoidea</taxon>
        <taxon>Plakobranchidae</taxon>
        <taxon>Elysia</taxon>
    </lineage>
</organism>
<sequence>MRITARFVATLAALSVLLPFLAMVLWSNGKSQTMPRTVQKMEVAPSTIDRRENNLAKQWYEDQRTFHADIFRPVPVEPAKPQSQSQPDKPLGVGIPRPLPRKPLLPAPRDPPKTLHRENPLPINREPPKPIIKENSKPINREPPKPVAVENSLRAKPEPAAVKVDKTPPRDSGKRAPPVKVSSQWWKQHLRQACRDLKMANTGQRLTKEMLSKVLVDDKNKLVFCQIPKVASTTWRRIFLQLTGKVNVPDFMAISANDVHHKYDSHLTYLSEFSDAEIQHRLRTYFKFMFVREPFERVLSAYRNKFAASTRSSEYFKWKFGRKIIDKYRKPWLIPTNNTGENVTFEEFVTYLVDDRRRVIMNEHWELFHKLCHPCIIDYDFVGHLERIDDDSQFILDSNNLSDRIKVPSRIDSKYSLRDTNSYMQEYYSELPPYAVAQIYRMYQADFILFNYTVPEEIKPYL</sequence>
<evidence type="ECO:0000256" key="6">
    <source>
        <dbReference type="ARBA" id="ARBA00023034"/>
    </source>
</evidence>
<dbReference type="Pfam" id="PF03567">
    <property type="entry name" value="Sulfotransfer_2"/>
    <property type="match status" value="1"/>
</dbReference>
<keyword evidence="3 9" id="KW-0808">Transferase</keyword>
<gene>
    <name evidence="11" type="ORF">EGW08_016278</name>
</gene>
<keyword evidence="8 9" id="KW-0325">Glycoprotein</keyword>
<dbReference type="GO" id="GO:0000139">
    <property type="term" value="C:Golgi membrane"/>
    <property type="evidence" value="ECO:0007669"/>
    <property type="project" value="UniProtKB-SubCell"/>
</dbReference>
<evidence type="ECO:0000256" key="2">
    <source>
        <dbReference type="ARBA" id="ARBA00006339"/>
    </source>
</evidence>
<comment type="caution">
    <text evidence="11">The sequence shown here is derived from an EMBL/GenBank/DDBJ whole genome shotgun (WGS) entry which is preliminary data.</text>
</comment>
<proteinExistence type="inferred from homology"/>